<dbReference type="SMART" id="SM00304">
    <property type="entry name" value="HAMP"/>
    <property type="match status" value="1"/>
</dbReference>
<dbReference type="PANTHER" id="PTHR32089:SF55">
    <property type="entry name" value="METHYL ACCEPTING SENSORY TRANSDUCER WITH CACHE_2 SMALL MOLECULE BINDING DOMAIN"/>
    <property type="match status" value="1"/>
</dbReference>
<evidence type="ECO:0000259" key="7">
    <source>
        <dbReference type="PROSITE" id="PS50111"/>
    </source>
</evidence>
<dbReference type="CDD" id="cd11386">
    <property type="entry name" value="MCP_signal"/>
    <property type="match status" value="1"/>
</dbReference>
<dbReference type="Pfam" id="PF00015">
    <property type="entry name" value="MCPsignal"/>
    <property type="match status" value="1"/>
</dbReference>
<evidence type="ECO:0000256" key="2">
    <source>
        <dbReference type="ARBA" id="ARBA00023224"/>
    </source>
</evidence>
<dbReference type="AlphaFoldDB" id="A0A5N3SBN6"/>
<keyword evidence="5" id="KW-0175">Coiled coil</keyword>
<dbReference type="Pfam" id="PF00672">
    <property type="entry name" value="HAMP"/>
    <property type="match status" value="1"/>
</dbReference>
<feature type="domain" description="HAMP" evidence="8">
    <location>
        <begin position="332"/>
        <end position="386"/>
    </location>
</feature>
<dbReference type="GO" id="GO:0006935">
    <property type="term" value="P:chemotaxis"/>
    <property type="evidence" value="ECO:0007669"/>
    <property type="project" value="UniProtKB-ARBA"/>
</dbReference>
<protein>
    <submittedName>
        <fullName evidence="9">Methyl-accepting chemotaxis protein</fullName>
    </submittedName>
</protein>
<evidence type="ECO:0000256" key="1">
    <source>
        <dbReference type="ARBA" id="ARBA00004370"/>
    </source>
</evidence>
<feature type="coiled-coil region" evidence="5">
    <location>
        <begin position="462"/>
        <end position="489"/>
    </location>
</feature>
<accession>A0A5N3SBN6</accession>
<organism evidence="9 10">
    <name type="scientific">Vibrio fortis</name>
    <dbReference type="NCBI Taxonomy" id="212667"/>
    <lineage>
        <taxon>Bacteria</taxon>
        <taxon>Pseudomonadati</taxon>
        <taxon>Pseudomonadota</taxon>
        <taxon>Gammaproteobacteria</taxon>
        <taxon>Vibrionales</taxon>
        <taxon>Vibrionaceae</taxon>
        <taxon>Vibrio</taxon>
    </lineage>
</organism>
<dbReference type="SUPFAM" id="SSF58104">
    <property type="entry name" value="Methyl-accepting chemotaxis protein (MCP) signaling domain"/>
    <property type="match status" value="1"/>
</dbReference>
<comment type="caution">
    <text evidence="9">The sequence shown here is derived from an EMBL/GenBank/DDBJ whole genome shotgun (WGS) entry which is preliminary data.</text>
</comment>
<evidence type="ECO:0000313" key="9">
    <source>
        <dbReference type="EMBL" id="KAB0303545.1"/>
    </source>
</evidence>
<evidence type="ECO:0000256" key="5">
    <source>
        <dbReference type="SAM" id="Coils"/>
    </source>
</evidence>
<evidence type="ECO:0000313" key="10">
    <source>
        <dbReference type="Proteomes" id="UP000326687"/>
    </source>
</evidence>
<keyword evidence="6" id="KW-1133">Transmembrane helix</keyword>
<feature type="domain" description="Methyl-accepting transducer" evidence="7">
    <location>
        <begin position="391"/>
        <end position="627"/>
    </location>
</feature>
<dbReference type="GO" id="GO:0016020">
    <property type="term" value="C:membrane"/>
    <property type="evidence" value="ECO:0007669"/>
    <property type="project" value="UniProtKB-SubCell"/>
</dbReference>
<reference evidence="9 10" key="1">
    <citation type="submission" date="2019-09" db="EMBL/GenBank/DDBJ databases">
        <title>Vibrio Fortis S7-72.</title>
        <authorList>
            <person name="Das S.K."/>
        </authorList>
    </citation>
    <scope>NUCLEOTIDE SEQUENCE [LARGE SCALE GENOMIC DNA]</scope>
    <source>
        <strain evidence="9 10">S7-72</strain>
    </source>
</reference>
<evidence type="ECO:0000259" key="8">
    <source>
        <dbReference type="PROSITE" id="PS50885"/>
    </source>
</evidence>
<dbReference type="Gene3D" id="1.10.287.950">
    <property type="entry name" value="Methyl-accepting chemotaxis protein"/>
    <property type="match status" value="1"/>
</dbReference>
<dbReference type="Proteomes" id="UP000326687">
    <property type="component" value="Unassembled WGS sequence"/>
</dbReference>
<feature type="transmembrane region" description="Helical" evidence="6">
    <location>
        <begin position="36"/>
        <end position="56"/>
    </location>
</feature>
<dbReference type="PROSITE" id="PS50885">
    <property type="entry name" value="HAMP"/>
    <property type="match status" value="1"/>
</dbReference>
<evidence type="ECO:0000256" key="3">
    <source>
        <dbReference type="ARBA" id="ARBA00029447"/>
    </source>
</evidence>
<feature type="transmembrane region" description="Helical" evidence="6">
    <location>
        <begin position="313"/>
        <end position="335"/>
    </location>
</feature>
<dbReference type="GO" id="GO:0007165">
    <property type="term" value="P:signal transduction"/>
    <property type="evidence" value="ECO:0007669"/>
    <property type="project" value="UniProtKB-KW"/>
</dbReference>
<sequence>MLCYNEVCICSVNDFKIRSNQVSTLGQEMYMRKGSLGFKGILLGSVALLMTVLLMASELYGYKQTEEFVIKDVEQYFTDYTKQQSLTVEQYFAQKANSVSSIANHYNNKPFPTNYVEQTQILAKAMDIGSVVISLDNGDGYWNQSADTWPNHKYDGDVTKREWYLLAQRQSGVSVTEPYIASDGVIWISFVQKAFDGTLSSDLTLDYLNQVVKQVSEIPGAVAIMMDQNTTVLASSSPEIKNGVKASELQGFGSVALNAVNQPSALQEYELDGSGKLLFSNAFKVADKTWYFAIRVDESVAFAELYDLRQEKIVSVLLVILFTVLTLTLVFNYLYRPVLALRDLVEGLAQGNGDLTKRLPETSNDDLGRIAKGINGFVSQLQDMVLEVKLLSSELKSRTANLSEQSRVSAERLTEHAAETEQVATAIVEMNSTAEAVAQSASQTAQLTQKAESLGYASMETIERSKESMVELRSDIDKAMERVQEMNLKSESIYSILTVISDIAEQTNLLALNAAIEAARAGEQGRGFAVVADEVRNLAGRTKTSTEEIEKALNELLVGSKTMVEAMESTKARCNDTEESTNGLEASVAEVSVHITEINDASMQIATSAEEQSGVTHEIGRNTNQINDIVVALKAAGIEMDEGAAKLVEVNNRLDDLMSKFKVEESNR</sequence>
<keyword evidence="2 4" id="KW-0807">Transducer</keyword>
<proteinExistence type="inferred from homology"/>
<comment type="subcellular location">
    <subcellularLocation>
        <location evidence="1">Membrane</location>
    </subcellularLocation>
</comment>
<dbReference type="FunFam" id="1.10.287.950:FF:000001">
    <property type="entry name" value="Methyl-accepting chemotaxis sensory transducer"/>
    <property type="match status" value="1"/>
</dbReference>
<evidence type="ECO:0000256" key="4">
    <source>
        <dbReference type="PROSITE-ProRule" id="PRU00284"/>
    </source>
</evidence>
<keyword evidence="6" id="KW-0812">Transmembrane</keyword>
<dbReference type="SMART" id="SM00283">
    <property type="entry name" value="MA"/>
    <property type="match status" value="1"/>
</dbReference>
<evidence type="ECO:0000256" key="6">
    <source>
        <dbReference type="SAM" id="Phobius"/>
    </source>
</evidence>
<dbReference type="EMBL" id="VXDD01000001">
    <property type="protein sequence ID" value="KAB0303545.1"/>
    <property type="molecule type" value="Genomic_DNA"/>
</dbReference>
<dbReference type="PROSITE" id="PS50111">
    <property type="entry name" value="CHEMOTAXIS_TRANSDUC_2"/>
    <property type="match status" value="1"/>
</dbReference>
<keyword evidence="6" id="KW-0472">Membrane</keyword>
<name>A0A5N3SBN6_9VIBR</name>
<dbReference type="PANTHER" id="PTHR32089">
    <property type="entry name" value="METHYL-ACCEPTING CHEMOTAXIS PROTEIN MCPB"/>
    <property type="match status" value="1"/>
</dbReference>
<dbReference type="Gene3D" id="3.30.450.20">
    <property type="entry name" value="PAS domain"/>
    <property type="match status" value="2"/>
</dbReference>
<dbReference type="InterPro" id="IPR003660">
    <property type="entry name" value="HAMP_dom"/>
</dbReference>
<gene>
    <name evidence="9" type="ORF">F2Z80_06060</name>
</gene>
<comment type="similarity">
    <text evidence="3">Belongs to the methyl-accepting chemotaxis (MCP) protein family.</text>
</comment>
<dbReference type="CDD" id="cd06225">
    <property type="entry name" value="HAMP"/>
    <property type="match status" value="1"/>
</dbReference>
<dbReference type="InterPro" id="IPR004089">
    <property type="entry name" value="MCPsignal_dom"/>
</dbReference>